<keyword evidence="3 5" id="KW-1133">Transmembrane helix</keyword>
<comment type="subcellular location">
    <subcellularLocation>
        <location evidence="1">Membrane</location>
        <topology evidence="1">Multi-pass membrane protein</topology>
    </subcellularLocation>
</comment>
<dbReference type="Pfam" id="PF05154">
    <property type="entry name" value="TM2"/>
    <property type="match status" value="1"/>
</dbReference>
<dbReference type="EMBL" id="JAVDWU010000001">
    <property type="protein sequence ID" value="MDR7148347.1"/>
    <property type="molecule type" value="Genomic_DNA"/>
</dbReference>
<feature type="transmembrane region" description="Helical" evidence="5">
    <location>
        <begin position="111"/>
        <end position="134"/>
    </location>
</feature>
<gene>
    <name evidence="7" type="ORF">J2W49_000275</name>
</gene>
<keyword evidence="4 5" id="KW-0472">Membrane</keyword>
<feature type="domain" description="TM2" evidence="6">
    <location>
        <begin position="5"/>
        <end position="38"/>
    </location>
</feature>
<organism evidence="7 8">
    <name type="scientific">Hydrogenophaga palleronii</name>
    <dbReference type="NCBI Taxonomy" id="65655"/>
    <lineage>
        <taxon>Bacteria</taxon>
        <taxon>Pseudomonadati</taxon>
        <taxon>Pseudomonadota</taxon>
        <taxon>Betaproteobacteria</taxon>
        <taxon>Burkholderiales</taxon>
        <taxon>Comamonadaceae</taxon>
        <taxon>Hydrogenophaga</taxon>
    </lineage>
</organism>
<name>A0ABU1WGE8_9BURK</name>
<proteinExistence type="predicted"/>
<evidence type="ECO:0000256" key="2">
    <source>
        <dbReference type="ARBA" id="ARBA00022692"/>
    </source>
</evidence>
<dbReference type="Proteomes" id="UP001265700">
    <property type="component" value="Unassembled WGS sequence"/>
</dbReference>
<dbReference type="RefSeq" id="WP_310310798.1">
    <property type="nucleotide sequence ID" value="NZ_JAVDWU010000001.1"/>
</dbReference>
<dbReference type="InterPro" id="IPR007829">
    <property type="entry name" value="TM2"/>
</dbReference>
<evidence type="ECO:0000313" key="8">
    <source>
        <dbReference type="Proteomes" id="UP001265700"/>
    </source>
</evidence>
<accession>A0ABU1WGE8</accession>
<evidence type="ECO:0000256" key="3">
    <source>
        <dbReference type="ARBA" id="ARBA00022989"/>
    </source>
</evidence>
<evidence type="ECO:0000256" key="4">
    <source>
        <dbReference type="ARBA" id="ARBA00023136"/>
    </source>
</evidence>
<sequence>MSAGRKNKTLAVWLALLGGTLGLHRFYLRGLGDWVGWLHPVPAALGWWGVDRVLSYGQDDKLSWVLIPLLGATVAASCLMAIVYALTEREKWNQQFNPASAPDAPAGGTNWLTIAALVFSLLLGTIALMGSLAFGFQRYFEYQVEEARKISQPDAD</sequence>
<evidence type="ECO:0000256" key="1">
    <source>
        <dbReference type="ARBA" id="ARBA00004141"/>
    </source>
</evidence>
<evidence type="ECO:0000259" key="6">
    <source>
        <dbReference type="Pfam" id="PF05154"/>
    </source>
</evidence>
<keyword evidence="8" id="KW-1185">Reference proteome</keyword>
<keyword evidence="2 5" id="KW-0812">Transmembrane</keyword>
<reference evidence="7 8" key="1">
    <citation type="submission" date="2023-07" db="EMBL/GenBank/DDBJ databases">
        <title>Sorghum-associated microbial communities from plants grown in Nebraska, USA.</title>
        <authorList>
            <person name="Schachtman D."/>
        </authorList>
    </citation>
    <scope>NUCLEOTIDE SEQUENCE [LARGE SCALE GENOMIC DNA]</scope>
    <source>
        <strain evidence="7 8">4249</strain>
    </source>
</reference>
<feature type="transmembrane region" description="Helical" evidence="5">
    <location>
        <begin position="62"/>
        <end position="86"/>
    </location>
</feature>
<protein>
    <recommendedName>
        <fullName evidence="6">TM2 domain-containing protein</fullName>
    </recommendedName>
</protein>
<comment type="caution">
    <text evidence="7">The sequence shown here is derived from an EMBL/GenBank/DDBJ whole genome shotgun (WGS) entry which is preliminary data.</text>
</comment>
<evidence type="ECO:0000313" key="7">
    <source>
        <dbReference type="EMBL" id="MDR7148347.1"/>
    </source>
</evidence>
<evidence type="ECO:0000256" key="5">
    <source>
        <dbReference type="SAM" id="Phobius"/>
    </source>
</evidence>